<dbReference type="GeneID" id="8102351"/>
<dbReference type="Gene3D" id="4.10.60.10">
    <property type="entry name" value="Zinc finger, CCHC-type"/>
    <property type="match status" value="1"/>
</dbReference>
<dbReference type="AlphaFoldDB" id="B8LVB2"/>
<dbReference type="Pfam" id="PF03732">
    <property type="entry name" value="Retrotrans_gag"/>
    <property type="match status" value="1"/>
</dbReference>
<dbReference type="Pfam" id="PF00098">
    <property type="entry name" value="zf-CCHC"/>
    <property type="match status" value="1"/>
</dbReference>
<keyword evidence="5" id="KW-1185">Reference proteome</keyword>
<accession>B8LVB2</accession>
<feature type="domain" description="CCHC-type" evidence="3">
    <location>
        <begin position="268"/>
        <end position="284"/>
    </location>
</feature>
<dbReference type="InterPro" id="IPR005162">
    <property type="entry name" value="Retrotrans_gag_dom"/>
</dbReference>
<keyword evidence="1" id="KW-0479">Metal-binding</keyword>
<dbReference type="PROSITE" id="PS50158">
    <property type="entry name" value="ZF_CCHC"/>
    <property type="match status" value="1"/>
</dbReference>
<evidence type="ECO:0000256" key="2">
    <source>
        <dbReference type="SAM" id="MobiDB-lite"/>
    </source>
</evidence>
<feature type="compositionally biased region" description="Polar residues" evidence="2">
    <location>
        <begin position="292"/>
        <end position="303"/>
    </location>
</feature>
<dbReference type="GO" id="GO:0008270">
    <property type="term" value="F:zinc ion binding"/>
    <property type="evidence" value="ECO:0007669"/>
    <property type="project" value="UniProtKB-KW"/>
</dbReference>
<dbReference type="STRING" id="441959.B8LVB2"/>
<evidence type="ECO:0000259" key="3">
    <source>
        <dbReference type="PROSITE" id="PS50158"/>
    </source>
</evidence>
<name>B8LVB2_TALSN</name>
<dbReference type="RefSeq" id="XP_002340549.1">
    <property type="nucleotide sequence ID" value="XM_002340508.1"/>
</dbReference>
<dbReference type="SUPFAM" id="SSF57756">
    <property type="entry name" value="Retrovirus zinc finger-like domains"/>
    <property type="match status" value="1"/>
</dbReference>
<dbReference type="InterPro" id="IPR036875">
    <property type="entry name" value="Znf_CCHC_sf"/>
</dbReference>
<reference evidence="5" key="1">
    <citation type="journal article" date="2015" name="Genome Announc.">
        <title>Genome sequence of the AIDS-associated pathogen Penicillium marneffei (ATCC18224) and its near taxonomic relative Talaromyces stipitatus (ATCC10500).</title>
        <authorList>
            <person name="Nierman W.C."/>
            <person name="Fedorova-Abrams N.D."/>
            <person name="Andrianopoulos A."/>
        </authorList>
    </citation>
    <scope>NUCLEOTIDE SEQUENCE [LARGE SCALE GENOMIC DNA]</scope>
    <source>
        <strain evidence="5">ATCC 10500 / CBS 375.48 / QM 6759 / NRRL 1006</strain>
    </source>
</reference>
<gene>
    <name evidence="4" type="ORF">TSTA_066150</name>
</gene>
<dbReference type="EMBL" id="EQ962652">
    <property type="protein sequence ID" value="EED23162.1"/>
    <property type="molecule type" value="Genomic_DNA"/>
</dbReference>
<dbReference type="PANTHER" id="PTHR15503:SF22">
    <property type="entry name" value="TRANSPOSON TY3-I GAG POLYPROTEIN"/>
    <property type="match status" value="1"/>
</dbReference>
<protein>
    <recommendedName>
        <fullName evidence="3">CCHC-type domain-containing protein</fullName>
    </recommendedName>
</protein>
<proteinExistence type="predicted"/>
<dbReference type="GO" id="GO:0003676">
    <property type="term" value="F:nucleic acid binding"/>
    <property type="evidence" value="ECO:0007669"/>
    <property type="project" value="InterPro"/>
</dbReference>
<dbReference type="PANTHER" id="PTHR15503">
    <property type="entry name" value="LDOC1 RELATED"/>
    <property type="match status" value="1"/>
</dbReference>
<sequence>MAGNTTTPTSSTVGGNSDVTRLQLRIQELEAQLAAKQPKTPKPQIFDGKRSELKNFLTQMDMHVAINAVSLGTEESKVVFVVTCLTGEAFQWIEPVLREYYNSEKKDWSDHTKEILGSFKTFKEKFQLAFGNIDKARNAERQLRQLRQTGSARQLAIKFKQIAMILDYSDDVLIAMFKNMLKEDVQVELIKMDRPDDINEFIEQAVKIDDKLYEIKQKRQEIQGWRRHGMALPANQRRHRPMPMELDATAEAKTYEKKKVRFDKTTVKCYNCNKIGHYAKECRSPRKERQIKATQENGFNEED</sequence>
<dbReference type="PhylomeDB" id="B8LVB2"/>
<evidence type="ECO:0000313" key="4">
    <source>
        <dbReference type="EMBL" id="EED23162.1"/>
    </source>
</evidence>
<keyword evidence="1" id="KW-0862">Zinc</keyword>
<dbReference type="OrthoDB" id="4369586at2759"/>
<dbReference type="OMA" id="RRCRMED"/>
<evidence type="ECO:0000313" key="5">
    <source>
        <dbReference type="Proteomes" id="UP000001745"/>
    </source>
</evidence>
<dbReference type="InterPro" id="IPR032567">
    <property type="entry name" value="RTL1-rel"/>
</dbReference>
<keyword evidence="1" id="KW-0863">Zinc-finger</keyword>
<dbReference type="VEuPathDB" id="FungiDB:TSTA_066150"/>
<evidence type="ECO:0000256" key="1">
    <source>
        <dbReference type="PROSITE-ProRule" id="PRU00047"/>
    </source>
</evidence>
<dbReference type="Proteomes" id="UP000001745">
    <property type="component" value="Unassembled WGS sequence"/>
</dbReference>
<feature type="region of interest" description="Disordered" evidence="2">
    <location>
        <begin position="284"/>
        <end position="303"/>
    </location>
</feature>
<dbReference type="InterPro" id="IPR001878">
    <property type="entry name" value="Znf_CCHC"/>
</dbReference>
<dbReference type="HOGENOM" id="CLU_000384_20_3_1"/>
<dbReference type="SMART" id="SM00343">
    <property type="entry name" value="ZnF_C2HC"/>
    <property type="match status" value="1"/>
</dbReference>
<dbReference type="eggNOG" id="KOG0017">
    <property type="taxonomic scope" value="Eukaryota"/>
</dbReference>
<dbReference type="InParanoid" id="B8LVB2"/>
<organism evidence="4 5">
    <name type="scientific">Talaromyces stipitatus (strain ATCC 10500 / CBS 375.48 / QM 6759 / NRRL 1006)</name>
    <name type="common">Penicillium stipitatum</name>
    <dbReference type="NCBI Taxonomy" id="441959"/>
    <lineage>
        <taxon>Eukaryota</taxon>
        <taxon>Fungi</taxon>
        <taxon>Dikarya</taxon>
        <taxon>Ascomycota</taxon>
        <taxon>Pezizomycotina</taxon>
        <taxon>Eurotiomycetes</taxon>
        <taxon>Eurotiomycetidae</taxon>
        <taxon>Eurotiales</taxon>
        <taxon>Trichocomaceae</taxon>
        <taxon>Talaromyces</taxon>
        <taxon>Talaromyces sect. Talaromyces</taxon>
    </lineage>
</organism>